<dbReference type="PRINTS" id="PR00040">
    <property type="entry name" value="HTHMERR"/>
</dbReference>
<dbReference type="Pfam" id="PF13411">
    <property type="entry name" value="MerR_1"/>
    <property type="match status" value="1"/>
</dbReference>
<keyword evidence="6" id="KW-1185">Reference proteome</keyword>
<dbReference type="Proteomes" id="UP001069802">
    <property type="component" value="Unassembled WGS sequence"/>
</dbReference>
<dbReference type="InterPro" id="IPR000551">
    <property type="entry name" value="MerR-type_HTH_dom"/>
</dbReference>
<evidence type="ECO:0000259" key="4">
    <source>
        <dbReference type="PROSITE" id="PS50937"/>
    </source>
</evidence>
<evidence type="ECO:0000313" key="5">
    <source>
        <dbReference type="EMBL" id="MCZ4282541.1"/>
    </source>
</evidence>
<comment type="caution">
    <text evidence="5">The sequence shown here is derived from an EMBL/GenBank/DDBJ whole genome shotgun (WGS) entry which is preliminary data.</text>
</comment>
<name>A0ABT4LQE0_9PROT</name>
<proteinExistence type="predicted"/>
<evidence type="ECO:0000256" key="3">
    <source>
        <dbReference type="ARBA" id="ARBA00023163"/>
    </source>
</evidence>
<keyword evidence="3" id="KW-0804">Transcription</keyword>
<dbReference type="EMBL" id="JAPWGY010000008">
    <property type="protein sequence ID" value="MCZ4282541.1"/>
    <property type="molecule type" value="Genomic_DNA"/>
</dbReference>
<evidence type="ECO:0000256" key="2">
    <source>
        <dbReference type="ARBA" id="ARBA00023125"/>
    </source>
</evidence>
<gene>
    <name evidence="5" type="ORF">O4H49_17265</name>
</gene>
<dbReference type="Gene3D" id="1.10.1660.10">
    <property type="match status" value="1"/>
</dbReference>
<keyword evidence="2" id="KW-0238">DNA-binding</keyword>
<dbReference type="PROSITE" id="PS50937">
    <property type="entry name" value="HTH_MERR_2"/>
    <property type="match status" value="1"/>
</dbReference>
<keyword evidence="1" id="KW-0805">Transcription regulation</keyword>
<dbReference type="PANTHER" id="PTHR30204:SF94">
    <property type="entry name" value="HEAVY METAL-DEPENDENT TRANSCRIPTIONAL REGULATOR HI_0293-RELATED"/>
    <property type="match status" value="1"/>
</dbReference>
<protein>
    <submittedName>
        <fullName evidence="5">MerR family transcriptional regulator</fullName>
    </submittedName>
</protein>
<dbReference type="InterPro" id="IPR047057">
    <property type="entry name" value="MerR_fam"/>
</dbReference>
<reference evidence="5" key="1">
    <citation type="submission" date="2022-12" db="EMBL/GenBank/DDBJ databases">
        <title>Bacterial isolates from different developmental stages of Nematostella vectensis.</title>
        <authorList>
            <person name="Fraune S."/>
        </authorList>
    </citation>
    <scope>NUCLEOTIDE SEQUENCE</scope>
    <source>
        <strain evidence="5">G21630-S1</strain>
    </source>
</reference>
<dbReference type="PANTHER" id="PTHR30204">
    <property type="entry name" value="REDOX-CYCLING DRUG-SENSING TRANSCRIPTIONAL ACTIVATOR SOXR"/>
    <property type="match status" value="1"/>
</dbReference>
<dbReference type="InterPro" id="IPR009061">
    <property type="entry name" value="DNA-bd_dom_put_sf"/>
</dbReference>
<dbReference type="SMART" id="SM00422">
    <property type="entry name" value="HTH_MERR"/>
    <property type="match status" value="1"/>
</dbReference>
<evidence type="ECO:0000256" key="1">
    <source>
        <dbReference type="ARBA" id="ARBA00023015"/>
    </source>
</evidence>
<sequence length="133" mass="14919">MSQTIGEASKLSGVGIETIRYYEREGVVPRAGRSRSGRRVYNKMEIGRLRFVKRCRELGFSISDIKILLHLSNESAKKCDDVRAIGKKNLELVQNKITDLKRMQAALKELVASCDTGKNECPMLKDLFADQAG</sequence>
<feature type="domain" description="HTH merR-type" evidence="4">
    <location>
        <begin position="1"/>
        <end position="71"/>
    </location>
</feature>
<accession>A0ABT4LQE0</accession>
<evidence type="ECO:0000313" key="6">
    <source>
        <dbReference type="Proteomes" id="UP001069802"/>
    </source>
</evidence>
<dbReference type="RefSeq" id="WP_269424685.1">
    <property type="nucleotide sequence ID" value="NZ_JAPWGY010000008.1"/>
</dbReference>
<organism evidence="5 6">
    <name type="scientific">Kiloniella laminariae</name>
    <dbReference type="NCBI Taxonomy" id="454162"/>
    <lineage>
        <taxon>Bacteria</taxon>
        <taxon>Pseudomonadati</taxon>
        <taxon>Pseudomonadota</taxon>
        <taxon>Alphaproteobacteria</taxon>
        <taxon>Rhodospirillales</taxon>
        <taxon>Kiloniellaceae</taxon>
        <taxon>Kiloniella</taxon>
    </lineage>
</organism>
<dbReference type="SUPFAM" id="SSF46955">
    <property type="entry name" value="Putative DNA-binding domain"/>
    <property type="match status" value="1"/>
</dbReference>